<keyword evidence="5" id="KW-0539">Nucleus</keyword>
<evidence type="ECO:0000256" key="4">
    <source>
        <dbReference type="ARBA" id="ARBA00023163"/>
    </source>
</evidence>
<organism evidence="7 8">
    <name type="scientific">Genlisea aurea</name>
    <dbReference type="NCBI Taxonomy" id="192259"/>
    <lineage>
        <taxon>Eukaryota</taxon>
        <taxon>Viridiplantae</taxon>
        <taxon>Streptophyta</taxon>
        <taxon>Embryophyta</taxon>
        <taxon>Tracheophyta</taxon>
        <taxon>Spermatophyta</taxon>
        <taxon>Magnoliopsida</taxon>
        <taxon>eudicotyledons</taxon>
        <taxon>Gunneridae</taxon>
        <taxon>Pentapetalae</taxon>
        <taxon>asterids</taxon>
        <taxon>lamiids</taxon>
        <taxon>Lamiales</taxon>
        <taxon>Lentibulariaceae</taxon>
        <taxon>Genlisea</taxon>
    </lineage>
</organism>
<dbReference type="InterPro" id="IPR002100">
    <property type="entry name" value="TF_MADSbox"/>
</dbReference>
<dbReference type="PANTHER" id="PTHR11945">
    <property type="entry name" value="MADS BOX PROTEIN"/>
    <property type="match status" value="1"/>
</dbReference>
<dbReference type="SUPFAM" id="SSF55455">
    <property type="entry name" value="SRF-like"/>
    <property type="match status" value="1"/>
</dbReference>
<name>S8DGW3_9LAMI</name>
<proteinExistence type="predicted"/>
<dbReference type="EMBL" id="AUSU01006418">
    <property type="protein sequence ID" value="EPS62063.1"/>
    <property type="molecule type" value="Genomic_DNA"/>
</dbReference>
<dbReference type="PANTHER" id="PTHR11945:SF176">
    <property type="entry name" value="MADS-BOX TRANSCRIPTION FACTOR FAMILY PROTEIN"/>
    <property type="match status" value="1"/>
</dbReference>
<evidence type="ECO:0000313" key="7">
    <source>
        <dbReference type="EMBL" id="EPS62063.1"/>
    </source>
</evidence>
<dbReference type="GO" id="GO:0000981">
    <property type="term" value="F:DNA-binding transcription factor activity, RNA polymerase II-specific"/>
    <property type="evidence" value="ECO:0007669"/>
    <property type="project" value="InterPro"/>
</dbReference>
<keyword evidence="8" id="KW-1185">Reference proteome</keyword>
<evidence type="ECO:0000313" key="8">
    <source>
        <dbReference type="Proteomes" id="UP000015453"/>
    </source>
</evidence>
<evidence type="ECO:0000256" key="1">
    <source>
        <dbReference type="ARBA" id="ARBA00004123"/>
    </source>
</evidence>
<reference evidence="7 8" key="1">
    <citation type="journal article" date="2013" name="BMC Genomics">
        <title>The miniature genome of a carnivorous plant Genlisea aurea contains a low number of genes and short non-coding sequences.</title>
        <authorList>
            <person name="Leushkin E.V."/>
            <person name="Sutormin R.A."/>
            <person name="Nabieva E.R."/>
            <person name="Penin A.A."/>
            <person name="Kondrashov A.S."/>
            <person name="Logacheva M.D."/>
        </authorList>
    </citation>
    <scope>NUCLEOTIDE SEQUENCE [LARGE SCALE GENOMIC DNA]</scope>
</reference>
<evidence type="ECO:0000256" key="5">
    <source>
        <dbReference type="ARBA" id="ARBA00023242"/>
    </source>
</evidence>
<dbReference type="InterPro" id="IPR033897">
    <property type="entry name" value="SRF-like_MADS-box"/>
</dbReference>
<keyword evidence="3" id="KW-0238">DNA-binding</keyword>
<sequence length="267" mass="30869">MGRAKLNMELITKDRPRIATYKKRKSGLIKKLSEFTTLCDVKACMIIYGPKQDGGAAEPEIWPENPEEVRRIIEIYEAKSKDSGNKTFGLPDFFQERKKKFKDELDKLNKRSMEAKYPTWFDFMNFLTESQLRDFAAALTNKIEYVKSRIEFLRNDGNNGGLFDVGLMDSSPFYPPEIRGNEFEMINQEFRPFEMNLPIIFSGADHHHQQDVENTMMMLLMNENSNNVDDHCLPIVGSSSSSSSTASTSGNFQFRHHHHHQVFYEST</sequence>
<comment type="subcellular location">
    <subcellularLocation>
        <location evidence="1">Nucleus</location>
    </subcellularLocation>
</comment>
<gene>
    <name evidence="7" type="ORF">M569_12731</name>
</gene>
<dbReference type="GO" id="GO:0000978">
    <property type="term" value="F:RNA polymerase II cis-regulatory region sequence-specific DNA binding"/>
    <property type="evidence" value="ECO:0007669"/>
    <property type="project" value="TreeGrafter"/>
</dbReference>
<dbReference type="GO" id="GO:0045944">
    <property type="term" value="P:positive regulation of transcription by RNA polymerase II"/>
    <property type="evidence" value="ECO:0007669"/>
    <property type="project" value="InterPro"/>
</dbReference>
<keyword evidence="2" id="KW-0805">Transcription regulation</keyword>
<comment type="caution">
    <text evidence="7">The sequence shown here is derived from an EMBL/GenBank/DDBJ whole genome shotgun (WGS) entry which is preliminary data.</text>
</comment>
<dbReference type="AlphaFoldDB" id="S8DGW3"/>
<feature type="non-terminal residue" evidence="7">
    <location>
        <position position="267"/>
    </location>
</feature>
<dbReference type="GO" id="GO:0005634">
    <property type="term" value="C:nucleus"/>
    <property type="evidence" value="ECO:0007669"/>
    <property type="project" value="UniProtKB-SubCell"/>
</dbReference>
<dbReference type="PROSITE" id="PS50066">
    <property type="entry name" value="MADS_BOX_2"/>
    <property type="match status" value="1"/>
</dbReference>
<dbReference type="Proteomes" id="UP000015453">
    <property type="component" value="Unassembled WGS sequence"/>
</dbReference>
<keyword evidence="4" id="KW-0804">Transcription</keyword>
<dbReference type="PRINTS" id="PR00404">
    <property type="entry name" value="MADSDOMAIN"/>
</dbReference>
<evidence type="ECO:0000259" key="6">
    <source>
        <dbReference type="PROSITE" id="PS50066"/>
    </source>
</evidence>
<dbReference type="InterPro" id="IPR036879">
    <property type="entry name" value="TF_MADSbox_sf"/>
</dbReference>
<accession>S8DGW3</accession>
<dbReference type="CDD" id="cd00266">
    <property type="entry name" value="MADS_SRF_like"/>
    <property type="match status" value="1"/>
</dbReference>
<evidence type="ECO:0000256" key="3">
    <source>
        <dbReference type="ARBA" id="ARBA00023125"/>
    </source>
</evidence>
<feature type="domain" description="MADS-box" evidence="6">
    <location>
        <begin position="1"/>
        <end position="51"/>
    </location>
</feature>
<dbReference type="OrthoDB" id="601557at2759"/>
<evidence type="ECO:0000256" key="2">
    <source>
        <dbReference type="ARBA" id="ARBA00023015"/>
    </source>
</evidence>
<protein>
    <recommendedName>
        <fullName evidence="6">MADS-box domain-containing protein</fullName>
    </recommendedName>
</protein>
<dbReference type="GO" id="GO:0046983">
    <property type="term" value="F:protein dimerization activity"/>
    <property type="evidence" value="ECO:0007669"/>
    <property type="project" value="InterPro"/>
</dbReference>
<dbReference type="SMART" id="SM00432">
    <property type="entry name" value="MADS"/>
    <property type="match status" value="1"/>
</dbReference>
<dbReference type="Gene3D" id="3.40.1810.10">
    <property type="entry name" value="Transcription factor, MADS-box"/>
    <property type="match status" value="1"/>
</dbReference>
<dbReference type="Pfam" id="PF00319">
    <property type="entry name" value="SRF-TF"/>
    <property type="match status" value="1"/>
</dbReference>